<keyword evidence="13" id="KW-1185">Reference proteome</keyword>
<protein>
    <recommendedName>
        <fullName evidence="11">AP2/ERF domain-containing protein</fullName>
    </recommendedName>
</protein>
<feature type="domain" description="AP2/ERF" evidence="11">
    <location>
        <begin position="82"/>
        <end position="139"/>
    </location>
</feature>
<dbReference type="EMBL" id="BAABME010011320">
    <property type="protein sequence ID" value="GAA0183576.1"/>
    <property type="molecule type" value="Genomic_DNA"/>
</dbReference>
<dbReference type="AlphaFoldDB" id="A0AAV3RPE4"/>
<dbReference type="SUPFAM" id="SSF54171">
    <property type="entry name" value="DNA-binding domain"/>
    <property type="match status" value="1"/>
</dbReference>
<evidence type="ECO:0000259" key="11">
    <source>
        <dbReference type="PROSITE" id="PS51032"/>
    </source>
</evidence>
<feature type="compositionally biased region" description="Basic residues" evidence="10">
    <location>
        <begin position="19"/>
        <end position="29"/>
    </location>
</feature>
<name>A0AAV3RPE4_LITER</name>
<dbReference type="FunFam" id="3.30.730.10:FF:000001">
    <property type="entry name" value="Ethylene-responsive transcription factor 2"/>
    <property type="match status" value="1"/>
</dbReference>
<proteinExistence type="inferred from homology"/>
<dbReference type="PANTHER" id="PTHR31241">
    <property type="entry name" value="DEHYDRATION-RESPONSIVE ELEMENT-BINDING PROTEIN 2C"/>
    <property type="match status" value="1"/>
</dbReference>
<evidence type="ECO:0000256" key="5">
    <source>
        <dbReference type="ARBA" id="ARBA00023125"/>
    </source>
</evidence>
<feature type="region of interest" description="Disordered" evidence="10">
    <location>
        <begin position="1"/>
        <end position="33"/>
    </location>
</feature>
<dbReference type="GO" id="GO:0005634">
    <property type="term" value="C:nucleus"/>
    <property type="evidence" value="ECO:0007669"/>
    <property type="project" value="UniProtKB-SubCell"/>
</dbReference>
<dbReference type="InterPro" id="IPR016177">
    <property type="entry name" value="DNA-bd_dom_sf"/>
</dbReference>
<organism evidence="12 13">
    <name type="scientific">Lithospermum erythrorhizon</name>
    <name type="common">Purple gromwell</name>
    <name type="synonym">Lithospermum officinale var. erythrorhizon</name>
    <dbReference type="NCBI Taxonomy" id="34254"/>
    <lineage>
        <taxon>Eukaryota</taxon>
        <taxon>Viridiplantae</taxon>
        <taxon>Streptophyta</taxon>
        <taxon>Embryophyta</taxon>
        <taxon>Tracheophyta</taxon>
        <taxon>Spermatophyta</taxon>
        <taxon>Magnoliopsida</taxon>
        <taxon>eudicotyledons</taxon>
        <taxon>Gunneridae</taxon>
        <taxon>Pentapetalae</taxon>
        <taxon>asterids</taxon>
        <taxon>lamiids</taxon>
        <taxon>Boraginales</taxon>
        <taxon>Boraginaceae</taxon>
        <taxon>Boraginoideae</taxon>
        <taxon>Lithospermeae</taxon>
        <taxon>Lithospermum</taxon>
    </lineage>
</organism>
<evidence type="ECO:0000313" key="13">
    <source>
        <dbReference type="Proteomes" id="UP001454036"/>
    </source>
</evidence>
<dbReference type="GO" id="GO:0003700">
    <property type="term" value="F:DNA-binding transcription factor activity"/>
    <property type="evidence" value="ECO:0007669"/>
    <property type="project" value="InterPro"/>
</dbReference>
<keyword evidence="6" id="KW-0010">Activator</keyword>
<dbReference type="Proteomes" id="UP001454036">
    <property type="component" value="Unassembled WGS sequence"/>
</dbReference>
<dbReference type="CDD" id="cd00018">
    <property type="entry name" value="AP2"/>
    <property type="match status" value="1"/>
</dbReference>
<comment type="subcellular location">
    <subcellularLocation>
        <location evidence="1">Nucleus</location>
    </subcellularLocation>
</comment>
<keyword evidence="2" id="KW-0611">Plant defense</keyword>
<evidence type="ECO:0000313" key="12">
    <source>
        <dbReference type="EMBL" id="GAA0183576.1"/>
    </source>
</evidence>
<evidence type="ECO:0000256" key="6">
    <source>
        <dbReference type="ARBA" id="ARBA00023159"/>
    </source>
</evidence>
<accession>A0AAV3RPE4</accession>
<dbReference type="InterPro" id="IPR036955">
    <property type="entry name" value="AP2/ERF_dom_sf"/>
</dbReference>
<dbReference type="GO" id="GO:0006952">
    <property type="term" value="P:defense response"/>
    <property type="evidence" value="ECO:0007669"/>
    <property type="project" value="UniProtKB-KW"/>
</dbReference>
<keyword evidence="4" id="KW-0346">Stress response</keyword>
<dbReference type="PROSITE" id="PS51032">
    <property type="entry name" value="AP2_ERF"/>
    <property type="match status" value="1"/>
</dbReference>
<evidence type="ECO:0000256" key="9">
    <source>
        <dbReference type="ARBA" id="ARBA00024343"/>
    </source>
</evidence>
<keyword evidence="8" id="KW-0539">Nucleus</keyword>
<sequence>MDYPYQSCRVEPSHLEPSKKRKSRNRKQGNKSVAETLAKWKQYNEILEREEKGGKPVRKVAAKGSKKGCMKGKGGPENAYCNYRGVRQRTWGKWVAEIREPNKGRRLWLGTFATAIEGALAYDEAARVMYGPFARLNLPNHGDISSFPSTSGSECTYASGISEEMKWKSDVLSALPFGFEDGEGQSCDNVEAGTLSMNKTVKEEPAEVHEGETFNLGGLRPEQGQLEKLSNDQTFDVEDLLGVPDSTPLHPNYEYSGIGDYSGSQSALGIYGKIRHSESTYQLQNPDFKLVGNLYHMEQTPNGFDYGFDFLKPGRQEDTNFGFDDLGFLDIDSGLGL</sequence>
<evidence type="ECO:0000256" key="1">
    <source>
        <dbReference type="ARBA" id="ARBA00004123"/>
    </source>
</evidence>
<evidence type="ECO:0000256" key="2">
    <source>
        <dbReference type="ARBA" id="ARBA00022821"/>
    </source>
</evidence>
<dbReference type="PRINTS" id="PR00367">
    <property type="entry name" value="ETHRSPELEMNT"/>
</dbReference>
<keyword evidence="7" id="KW-0804">Transcription</keyword>
<keyword evidence="3" id="KW-0805">Transcription regulation</keyword>
<reference evidence="12 13" key="1">
    <citation type="submission" date="2024-01" db="EMBL/GenBank/DDBJ databases">
        <title>The complete chloroplast genome sequence of Lithospermum erythrorhizon: insights into the phylogenetic relationship among Boraginaceae species and the maternal lineages of purple gromwells.</title>
        <authorList>
            <person name="Okada T."/>
            <person name="Watanabe K."/>
        </authorList>
    </citation>
    <scope>NUCLEOTIDE SEQUENCE [LARGE SCALE GENOMIC DNA]</scope>
</reference>
<dbReference type="InterPro" id="IPR001471">
    <property type="entry name" value="AP2/ERF_dom"/>
</dbReference>
<dbReference type="Gene3D" id="3.30.730.10">
    <property type="entry name" value="AP2/ERF domain"/>
    <property type="match status" value="1"/>
</dbReference>
<evidence type="ECO:0000256" key="8">
    <source>
        <dbReference type="ARBA" id="ARBA00023242"/>
    </source>
</evidence>
<keyword evidence="5" id="KW-0238">DNA-binding</keyword>
<evidence type="ECO:0000256" key="7">
    <source>
        <dbReference type="ARBA" id="ARBA00023163"/>
    </source>
</evidence>
<dbReference type="Pfam" id="PF00847">
    <property type="entry name" value="AP2"/>
    <property type="match status" value="1"/>
</dbReference>
<dbReference type="GO" id="GO:0045893">
    <property type="term" value="P:positive regulation of DNA-templated transcription"/>
    <property type="evidence" value="ECO:0007669"/>
    <property type="project" value="TreeGrafter"/>
</dbReference>
<dbReference type="GO" id="GO:0000976">
    <property type="term" value="F:transcription cis-regulatory region binding"/>
    <property type="evidence" value="ECO:0007669"/>
    <property type="project" value="TreeGrafter"/>
</dbReference>
<evidence type="ECO:0000256" key="4">
    <source>
        <dbReference type="ARBA" id="ARBA00023016"/>
    </source>
</evidence>
<evidence type="ECO:0000256" key="3">
    <source>
        <dbReference type="ARBA" id="ARBA00023015"/>
    </source>
</evidence>
<gene>
    <name evidence="12" type="ORF">LIER_30961</name>
</gene>
<dbReference type="PANTHER" id="PTHR31241:SF62">
    <property type="entry name" value="DEHYDRATION-RESPONSIVE ELEMENT-BINDING PROTEIN 2D"/>
    <property type="match status" value="1"/>
</dbReference>
<comment type="caution">
    <text evidence="12">The sequence shown here is derived from an EMBL/GenBank/DDBJ whole genome shotgun (WGS) entry which is preliminary data.</text>
</comment>
<comment type="similarity">
    <text evidence="9">Belongs to the AP2/ERF transcription factor family. ERF subfamily.</text>
</comment>
<dbReference type="SMART" id="SM00380">
    <property type="entry name" value="AP2"/>
    <property type="match status" value="1"/>
</dbReference>
<evidence type="ECO:0000256" key="10">
    <source>
        <dbReference type="SAM" id="MobiDB-lite"/>
    </source>
</evidence>